<keyword evidence="2" id="KW-1133">Transmembrane helix</keyword>
<dbReference type="PROSITE" id="PS51257">
    <property type="entry name" value="PROKAR_LIPOPROTEIN"/>
    <property type="match status" value="1"/>
</dbReference>
<evidence type="ECO:0000256" key="2">
    <source>
        <dbReference type="SAM" id="Phobius"/>
    </source>
</evidence>
<dbReference type="AlphaFoldDB" id="A0A438HWU6"/>
<dbReference type="EMBL" id="QGNW01000169">
    <property type="protein sequence ID" value="RVW88927.1"/>
    <property type="molecule type" value="Genomic_DNA"/>
</dbReference>
<proteinExistence type="predicted"/>
<evidence type="ECO:0000313" key="3">
    <source>
        <dbReference type="EMBL" id="RVW88927.1"/>
    </source>
</evidence>
<keyword evidence="2" id="KW-0472">Membrane</keyword>
<accession>A0A438HWU6</accession>
<feature type="transmembrane region" description="Helical" evidence="2">
    <location>
        <begin position="53"/>
        <end position="73"/>
    </location>
</feature>
<protein>
    <submittedName>
        <fullName evidence="3">Uncharacterized protein</fullName>
    </submittedName>
</protein>
<keyword evidence="2" id="KW-0812">Transmembrane</keyword>
<evidence type="ECO:0000313" key="4">
    <source>
        <dbReference type="Proteomes" id="UP000288805"/>
    </source>
</evidence>
<gene>
    <name evidence="3" type="ORF">CK203_045064</name>
</gene>
<name>A0A438HWU6_VITVI</name>
<evidence type="ECO:0000256" key="1">
    <source>
        <dbReference type="ARBA" id="ARBA00022448"/>
    </source>
</evidence>
<feature type="transmembrane region" description="Helical" evidence="2">
    <location>
        <begin position="79"/>
        <end position="106"/>
    </location>
</feature>
<keyword evidence="1" id="KW-0813">Transport</keyword>
<dbReference type="Proteomes" id="UP000288805">
    <property type="component" value="Unassembled WGS sequence"/>
</dbReference>
<comment type="caution">
    <text evidence="3">The sequence shown here is derived from an EMBL/GenBank/DDBJ whole genome shotgun (WGS) entry which is preliminary data.</text>
</comment>
<organism evidence="3 4">
    <name type="scientific">Vitis vinifera</name>
    <name type="common">Grape</name>
    <dbReference type="NCBI Taxonomy" id="29760"/>
    <lineage>
        <taxon>Eukaryota</taxon>
        <taxon>Viridiplantae</taxon>
        <taxon>Streptophyta</taxon>
        <taxon>Embryophyta</taxon>
        <taxon>Tracheophyta</taxon>
        <taxon>Spermatophyta</taxon>
        <taxon>Magnoliopsida</taxon>
        <taxon>eudicotyledons</taxon>
        <taxon>Gunneridae</taxon>
        <taxon>Pentapetalae</taxon>
        <taxon>rosids</taxon>
        <taxon>Vitales</taxon>
        <taxon>Vitaceae</taxon>
        <taxon>Viteae</taxon>
        <taxon>Vitis</taxon>
    </lineage>
</organism>
<sequence length="163" mass="17885">MWRGVIVSCSIIAACLFPLAIAGYWAYGNRFLTTWSSGTSARRISHAPRWVRVAIRVFFGGPTTFIAVAVSFLGSLGPLIGGIALPLTLAYPCIILSALLVAAAMWKIVDEGIEASSGYYNNEDEINRWLENLEADFDCPGTRYSRYLLLSVVAFGEEEDRPV</sequence>
<feature type="transmembrane region" description="Helical" evidence="2">
    <location>
        <begin position="6"/>
        <end position="27"/>
    </location>
</feature>
<reference evidence="3 4" key="1">
    <citation type="journal article" date="2018" name="PLoS Genet.">
        <title>Population sequencing reveals clonal diversity and ancestral inbreeding in the grapevine cultivar Chardonnay.</title>
        <authorList>
            <person name="Roach M.J."/>
            <person name="Johnson D.L."/>
            <person name="Bohlmann J."/>
            <person name="van Vuuren H.J."/>
            <person name="Jones S.J."/>
            <person name="Pretorius I.S."/>
            <person name="Schmidt S.A."/>
            <person name="Borneman A.R."/>
        </authorList>
    </citation>
    <scope>NUCLEOTIDE SEQUENCE [LARGE SCALE GENOMIC DNA]</scope>
    <source>
        <strain evidence="4">cv. Chardonnay</strain>
        <tissue evidence="3">Leaf</tissue>
    </source>
</reference>
<dbReference type="PANTHER" id="PTHR48017">
    <property type="entry name" value="OS05G0424000 PROTEIN-RELATED"/>
    <property type="match status" value="1"/>
</dbReference>